<gene>
    <name evidence="3" type="ORF">KIF53_13855</name>
</gene>
<sequence>MSNKPDMVDFNNQPKGAGKDPSKMKLILFGGVAIAFFAAMLVYKKVSAPKTEGQDQTAMASTPGKMADTGAADAGNLAQADDHSQPALYGTADALLNGQRDDRQKAAIASGGAYVAEVGALNDRGDPGAAPSGGGGMPPVPQMPSMQPLLDAAGMQKQSAWLQKFQNNRSRGDAPQQERKLVNWYGGAAAAAAAAGRFDGGASDGARPQRGWKVASIGERVAAVTLNETSSYQTGTTVMVRIVEDGGKRDAQLFGSYTEGYDALVVKLNKMRLADGRVVPVDAVLVDKETNSQAVASAVKGHYIDRFGMIAAGAFLGNYATAMTSGGETSVVNGAAVTTVPKIDQPAKYAVGKTVEAVAQVATAAAARFNKSEVILSRSELVGVLFLDDAFAGGQ</sequence>
<dbReference type="EMBL" id="JAHDTB010000011">
    <property type="protein sequence ID" value="MBW8288715.1"/>
    <property type="molecule type" value="Genomic_DNA"/>
</dbReference>
<name>A0ABS7FGY2_9NEIS</name>
<feature type="region of interest" description="Disordered" evidence="1">
    <location>
        <begin position="123"/>
        <end position="147"/>
    </location>
</feature>
<keyword evidence="2" id="KW-1133">Transmembrane helix</keyword>
<organism evidence="3 4">
    <name type="scientific">Chromobacterium subtsugae</name>
    <dbReference type="NCBI Taxonomy" id="251747"/>
    <lineage>
        <taxon>Bacteria</taxon>
        <taxon>Pseudomonadati</taxon>
        <taxon>Pseudomonadota</taxon>
        <taxon>Betaproteobacteria</taxon>
        <taxon>Neisseriales</taxon>
        <taxon>Chromobacteriaceae</taxon>
        <taxon>Chromobacterium</taxon>
    </lineage>
</organism>
<keyword evidence="2" id="KW-0472">Membrane</keyword>
<dbReference type="Proteomes" id="UP000711178">
    <property type="component" value="Unassembled WGS sequence"/>
</dbReference>
<feature type="transmembrane region" description="Helical" evidence="2">
    <location>
        <begin position="26"/>
        <end position="43"/>
    </location>
</feature>
<evidence type="ECO:0008006" key="5">
    <source>
        <dbReference type="Google" id="ProtNLM"/>
    </source>
</evidence>
<comment type="caution">
    <text evidence="3">The sequence shown here is derived from an EMBL/GenBank/DDBJ whole genome shotgun (WGS) entry which is preliminary data.</text>
</comment>
<accession>A0ABS7FGY2</accession>
<evidence type="ECO:0000256" key="2">
    <source>
        <dbReference type="SAM" id="Phobius"/>
    </source>
</evidence>
<protein>
    <recommendedName>
        <fullName evidence="5">Type IV secretion protein DotG</fullName>
    </recommendedName>
</protein>
<keyword evidence="2" id="KW-0812">Transmembrane</keyword>
<keyword evidence="4" id="KW-1185">Reference proteome</keyword>
<proteinExistence type="predicted"/>
<evidence type="ECO:0000256" key="1">
    <source>
        <dbReference type="SAM" id="MobiDB-lite"/>
    </source>
</evidence>
<feature type="region of interest" description="Disordered" evidence="1">
    <location>
        <begin position="50"/>
        <end position="71"/>
    </location>
</feature>
<evidence type="ECO:0000313" key="3">
    <source>
        <dbReference type="EMBL" id="MBW8288715.1"/>
    </source>
</evidence>
<dbReference type="RefSeq" id="WP_146008481.1">
    <property type="nucleotide sequence ID" value="NZ_CP142381.1"/>
</dbReference>
<evidence type="ECO:0000313" key="4">
    <source>
        <dbReference type="Proteomes" id="UP000711178"/>
    </source>
</evidence>
<dbReference type="GeneID" id="89686330"/>
<reference evidence="3 4" key="1">
    <citation type="submission" date="2021-05" db="EMBL/GenBank/DDBJ databases">
        <title>Draft Whole Genome Sequencing Of Biosensor Chromobacterium violaceum Strain CV026 Reveals A Regulatory RNA In Chromobacterium violaceum Phenotype Regulatory Network.</title>
        <authorList>
            <person name="Hong K.W."/>
            <person name="Chan K.G."/>
            <person name="Chang C.-Y."/>
        </authorList>
    </citation>
    <scope>NUCLEOTIDE SEQUENCE [LARGE SCALE GENOMIC DNA]</scope>
    <source>
        <strain evidence="3 4">ATCC 31532</strain>
    </source>
</reference>